<dbReference type="Pfam" id="PF13302">
    <property type="entry name" value="Acetyltransf_3"/>
    <property type="match status" value="1"/>
</dbReference>
<dbReference type="InterPro" id="IPR000182">
    <property type="entry name" value="GNAT_dom"/>
</dbReference>
<accession>A0A4V3IS66</accession>
<name>A0A4V3IS66_9MICO</name>
<dbReference type="PANTHER" id="PTHR43610">
    <property type="entry name" value="BLL6696 PROTEIN"/>
    <property type="match status" value="1"/>
</dbReference>
<proteinExistence type="predicted"/>
<organism evidence="2 3">
    <name type="scientific">Cryobacterium frigoriphilum</name>
    <dbReference type="NCBI Taxonomy" id="1259150"/>
    <lineage>
        <taxon>Bacteria</taxon>
        <taxon>Bacillati</taxon>
        <taxon>Actinomycetota</taxon>
        <taxon>Actinomycetes</taxon>
        <taxon>Micrococcales</taxon>
        <taxon>Microbacteriaceae</taxon>
        <taxon>Cryobacterium</taxon>
    </lineage>
</organism>
<dbReference type="AlphaFoldDB" id="A0A4V3IS66"/>
<gene>
    <name evidence="2" type="ORF">E3T55_00685</name>
</gene>
<feature type="domain" description="N-acetyltransferase" evidence="1">
    <location>
        <begin position="20"/>
        <end position="157"/>
    </location>
</feature>
<dbReference type="SUPFAM" id="SSF55729">
    <property type="entry name" value="Acyl-CoA N-acyltransferases (Nat)"/>
    <property type="match status" value="1"/>
</dbReference>
<evidence type="ECO:0000259" key="1">
    <source>
        <dbReference type="Pfam" id="PF13302"/>
    </source>
</evidence>
<protein>
    <submittedName>
        <fullName evidence="2">N-acetyltransferase</fullName>
    </submittedName>
</protein>
<comment type="caution">
    <text evidence="2">The sequence shown here is derived from an EMBL/GenBank/DDBJ whole genome shotgun (WGS) entry which is preliminary data.</text>
</comment>
<dbReference type="EMBL" id="SOHE01000006">
    <property type="protein sequence ID" value="TFD55495.1"/>
    <property type="molecule type" value="Genomic_DNA"/>
</dbReference>
<dbReference type="OrthoDB" id="9795199at2"/>
<dbReference type="RefSeq" id="WP_134517663.1">
    <property type="nucleotide sequence ID" value="NZ_SOHE01000006.1"/>
</dbReference>
<evidence type="ECO:0000313" key="2">
    <source>
        <dbReference type="EMBL" id="TFD55495.1"/>
    </source>
</evidence>
<dbReference type="Gene3D" id="3.40.630.30">
    <property type="match status" value="1"/>
</dbReference>
<dbReference type="InterPro" id="IPR016181">
    <property type="entry name" value="Acyl_CoA_acyltransferase"/>
</dbReference>
<evidence type="ECO:0000313" key="3">
    <source>
        <dbReference type="Proteomes" id="UP000297447"/>
    </source>
</evidence>
<dbReference type="GO" id="GO:0016747">
    <property type="term" value="F:acyltransferase activity, transferring groups other than amino-acyl groups"/>
    <property type="evidence" value="ECO:0007669"/>
    <property type="project" value="InterPro"/>
</dbReference>
<sequence length="211" mass="23174">MNAQRPSSATLRGRFVQLQRLGSAAMPELYRAIAKPAVFAHGYGGGPSALRTDVDRFTTWADTYFQWEGMPYAVRLLGGPNDGDLVGTTTLGDIDLANESAHLGWTAYDPRVWGTAVNAETKLLLLGAAFDNGFGRVKIQADAINDRSRAAILGIGATFEGVHRRDRPRADGSWRDTAVYSILREEWPTVRDGLQARLDAFQGRSVSYRSR</sequence>
<reference evidence="2 3" key="1">
    <citation type="submission" date="2019-03" db="EMBL/GenBank/DDBJ databases">
        <title>Genomics of glacier-inhabiting Cryobacterium strains.</title>
        <authorList>
            <person name="Liu Q."/>
            <person name="Xin Y.-H."/>
        </authorList>
    </citation>
    <scope>NUCLEOTIDE SEQUENCE [LARGE SCALE GENOMIC DNA]</scope>
    <source>
        <strain evidence="2 3">Hh14</strain>
    </source>
</reference>
<dbReference type="Proteomes" id="UP000297447">
    <property type="component" value="Unassembled WGS sequence"/>
</dbReference>
<dbReference type="PANTHER" id="PTHR43610:SF1">
    <property type="entry name" value="N-ACETYLTRANSFERASE DOMAIN-CONTAINING PROTEIN"/>
    <property type="match status" value="1"/>
</dbReference>
<keyword evidence="2" id="KW-0808">Transferase</keyword>
<keyword evidence="3" id="KW-1185">Reference proteome</keyword>